<proteinExistence type="predicted"/>
<dbReference type="eggNOG" id="COG3672">
    <property type="taxonomic scope" value="Bacteria"/>
</dbReference>
<dbReference type="STRING" id="717772.THIAE_00130"/>
<gene>
    <name evidence="1" type="ORF">THIAE_00130</name>
</gene>
<dbReference type="Gene3D" id="3.10.620.30">
    <property type="match status" value="1"/>
</dbReference>
<protein>
    <recommendedName>
        <fullName evidence="3">Transglutaminase</fullName>
    </recommendedName>
</protein>
<evidence type="ECO:0008006" key="3">
    <source>
        <dbReference type="Google" id="ProtNLM"/>
    </source>
</evidence>
<organism evidence="1 2">
    <name type="scientific">Thiomicrospira aerophila AL3</name>
    <dbReference type="NCBI Taxonomy" id="717772"/>
    <lineage>
        <taxon>Bacteria</taxon>
        <taxon>Pseudomonadati</taxon>
        <taxon>Pseudomonadota</taxon>
        <taxon>Gammaproteobacteria</taxon>
        <taxon>Thiotrichales</taxon>
        <taxon>Piscirickettsiaceae</taxon>
        <taxon>Thiomicrospira</taxon>
    </lineage>
</organism>
<dbReference type="PANTHER" id="PTHR39327">
    <property type="match status" value="1"/>
</dbReference>
<dbReference type="HOGENOM" id="CLU_085651_0_0_6"/>
<dbReference type="OrthoDB" id="5401788at2"/>
<dbReference type="KEGG" id="tao:THIAE_00130"/>
<dbReference type="Proteomes" id="UP000005380">
    <property type="component" value="Chromosome"/>
</dbReference>
<dbReference type="InParanoid" id="W0DP29"/>
<accession>W0DP29</accession>
<name>W0DP29_9GAMM</name>
<dbReference type="Pfam" id="PF06035">
    <property type="entry name" value="Peptidase_C93"/>
    <property type="match status" value="1"/>
</dbReference>
<dbReference type="InterPro" id="IPR038765">
    <property type="entry name" value="Papain-like_cys_pep_sf"/>
</dbReference>
<keyword evidence="2" id="KW-1185">Reference proteome</keyword>
<dbReference type="SUPFAM" id="SSF54001">
    <property type="entry name" value="Cysteine proteinases"/>
    <property type="match status" value="1"/>
</dbReference>
<dbReference type="PANTHER" id="PTHR39327:SF1">
    <property type="entry name" value="BLR5470 PROTEIN"/>
    <property type="match status" value="1"/>
</dbReference>
<sequence length="227" mass="25928">MPWQRLTLLGLCLLIALVWLGIWQSNKAYAQVTINFNQFNQQLVQKFGARRLPVGQAWQQLVTELNGLSDVQKLQRVNAFFHQNVRYRTDQQLYGMEDYWATPLETLGHGLGDCEDYAIAKYITLRKAGLTDQQLRLIYVRANVRGRVEAHMVLGYYATPNAEPLILDSLIPRILPASQRTDLTPVFSFNAQGLWAGNQRSASSPTARLSRWRSVLDRLAAEGIYFE</sequence>
<reference evidence="1 2" key="1">
    <citation type="submission" date="2013-12" db="EMBL/GenBank/DDBJ databases">
        <authorList>
            <consortium name="DOE Joint Genome Institute"/>
            <person name="Kappler U."/>
            <person name="Huntemann M."/>
            <person name="Han J."/>
            <person name="Chen A."/>
            <person name="Kyrpides N."/>
            <person name="Mavromatis K."/>
            <person name="Markowitz V."/>
            <person name="Palaniappan K."/>
            <person name="Ivanova N."/>
            <person name="Schaumberg A."/>
            <person name="Pati A."/>
            <person name="Liolios K."/>
            <person name="Nordberg H.P."/>
            <person name="Cantor M.N."/>
            <person name="Hua S.X."/>
            <person name="Woyke T."/>
        </authorList>
    </citation>
    <scope>NUCLEOTIDE SEQUENCE [LARGE SCALE GENOMIC DNA]</scope>
    <source>
        <strain evidence="2">AL2</strain>
    </source>
</reference>
<dbReference type="EMBL" id="CP007030">
    <property type="protein sequence ID" value="AHF00360.1"/>
    <property type="molecule type" value="Genomic_DNA"/>
</dbReference>
<evidence type="ECO:0000313" key="1">
    <source>
        <dbReference type="EMBL" id="AHF00360.1"/>
    </source>
</evidence>
<dbReference type="AlphaFoldDB" id="W0DP29"/>
<dbReference type="InterPro" id="IPR010319">
    <property type="entry name" value="Transglutaminase-like_Cys_pept"/>
</dbReference>
<evidence type="ECO:0000313" key="2">
    <source>
        <dbReference type="Proteomes" id="UP000005380"/>
    </source>
</evidence>